<evidence type="ECO:0000313" key="9">
    <source>
        <dbReference type="Proteomes" id="UP000289758"/>
    </source>
</evidence>
<evidence type="ECO:0000256" key="7">
    <source>
        <dbReference type="HAMAP-Rule" id="MF_01337"/>
    </source>
</evidence>
<dbReference type="OrthoDB" id="9810939at2"/>
<evidence type="ECO:0000256" key="2">
    <source>
        <dbReference type="ARBA" id="ARBA00022730"/>
    </source>
</evidence>
<organism evidence="8 9">
    <name type="scientific">Halarcobacter ebronensis</name>
    <dbReference type="NCBI Taxonomy" id="1462615"/>
    <lineage>
        <taxon>Bacteria</taxon>
        <taxon>Pseudomonadati</taxon>
        <taxon>Campylobacterota</taxon>
        <taxon>Epsilonproteobacteria</taxon>
        <taxon>Campylobacterales</taxon>
        <taxon>Arcobacteraceae</taxon>
        <taxon>Halarcobacter</taxon>
    </lineage>
</organism>
<evidence type="ECO:0000313" key="8">
    <source>
        <dbReference type="EMBL" id="RXK02489.1"/>
    </source>
</evidence>
<dbReference type="Pfam" id="PF00861">
    <property type="entry name" value="Ribosomal_L18p"/>
    <property type="match status" value="1"/>
</dbReference>
<dbReference type="Gene3D" id="3.30.420.100">
    <property type="match status" value="1"/>
</dbReference>
<dbReference type="AlphaFoldDB" id="A0A4Q1AFY1"/>
<comment type="subunit">
    <text evidence="7">Part of the 50S ribosomal subunit; part of the 5S rRNA/L5/L18/L25 subcomplex. Contacts the 5S and 23S rRNAs.</text>
</comment>
<dbReference type="CDD" id="cd00432">
    <property type="entry name" value="Ribosomal_L18_L5e"/>
    <property type="match status" value="1"/>
</dbReference>
<evidence type="ECO:0000256" key="3">
    <source>
        <dbReference type="ARBA" id="ARBA00022884"/>
    </source>
</evidence>
<keyword evidence="3 7" id="KW-0694">RNA-binding</keyword>
<protein>
    <recommendedName>
        <fullName evidence="6 7">Large ribosomal subunit protein uL18</fullName>
    </recommendedName>
</protein>
<comment type="function">
    <text evidence="7">This is one of the proteins that bind and probably mediate the attachment of the 5S RNA into the large ribosomal subunit, where it forms part of the central protuberance.</text>
</comment>
<keyword evidence="2 7" id="KW-0699">rRNA-binding</keyword>
<dbReference type="HAMAP" id="MF_01337_B">
    <property type="entry name" value="Ribosomal_uL18_B"/>
    <property type="match status" value="1"/>
</dbReference>
<dbReference type="PANTHER" id="PTHR12899:SF3">
    <property type="entry name" value="LARGE RIBOSOMAL SUBUNIT PROTEIN UL18M"/>
    <property type="match status" value="1"/>
</dbReference>
<dbReference type="GO" id="GO:0003735">
    <property type="term" value="F:structural constituent of ribosome"/>
    <property type="evidence" value="ECO:0007669"/>
    <property type="project" value="InterPro"/>
</dbReference>
<dbReference type="EMBL" id="PDKK01000015">
    <property type="protein sequence ID" value="RXK02489.1"/>
    <property type="molecule type" value="Genomic_DNA"/>
</dbReference>
<keyword evidence="5 7" id="KW-0687">Ribonucleoprotein</keyword>
<comment type="similarity">
    <text evidence="1 7">Belongs to the universal ribosomal protein uL18 family.</text>
</comment>
<dbReference type="GO" id="GO:0008097">
    <property type="term" value="F:5S rRNA binding"/>
    <property type="evidence" value="ECO:0007669"/>
    <property type="project" value="TreeGrafter"/>
</dbReference>
<dbReference type="GO" id="GO:0022625">
    <property type="term" value="C:cytosolic large ribosomal subunit"/>
    <property type="evidence" value="ECO:0007669"/>
    <property type="project" value="TreeGrafter"/>
</dbReference>
<dbReference type="InterPro" id="IPR057268">
    <property type="entry name" value="Ribosomal_L18"/>
</dbReference>
<evidence type="ECO:0000256" key="5">
    <source>
        <dbReference type="ARBA" id="ARBA00023274"/>
    </source>
</evidence>
<accession>A0A4Q1AFY1</accession>
<sequence>MSRAKDILKKNSLRAIRKKRVRGSIAKGTAQSPRVTIFKSNRYLSAQAIDDVAGVTLVAVNSKALGLNVNKANAVKVAAQFAENLKAAGIETVVFDRNGYLYHGVIASFADALRDNGIKL</sequence>
<dbReference type="InterPro" id="IPR005484">
    <property type="entry name" value="Ribosomal_uL18_bac/plant/anim"/>
</dbReference>
<evidence type="ECO:0000256" key="4">
    <source>
        <dbReference type="ARBA" id="ARBA00022980"/>
    </source>
</evidence>
<dbReference type="NCBIfam" id="TIGR00060">
    <property type="entry name" value="L18_bact"/>
    <property type="match status" value="1"/>
</dbReference>
<keyword evidence="4 7" id="KW-0689">Ribosomal protein</keyword>
<dbReference type="InterPro" id="IPR004389">
    <property type="entry name" value="Ribosomal_uL18_bac-type"/>
</dbReference>
<dbReference type="SUPFAM" id="SSF53137">
    <property type="entry name" value="Translational machinery components"/>
    <property type="match status" value="1"/>
</dbReference>
<proteinExistence type="inferred from homology"/>
<name>A0A4Q1AFY1_9BACT</name>
<gene>
    <name evidence="7" type="primary">rplR</name>
    <name evidence="8" type="ORF">CRV07_13550</name>
</gene>
<comment type="caution">
    <text evidence="8">The sequence shown here is derived from an EMBL/GenBank/DDBJ whole genome shotgun (WGS) entry which is preliminary data.</text>
</comment>
<keyword evidence="9" id="KW-1185">Reference proteome</keyword>
<dbReference type="RefSeq" id="WP_129088164.1">
    <property type="nucleotide sequence ID" value="NZ_CP053836.1"/>
</dbReference>
<dbReference type="PANTHER" id="PTHR12899">
    <property type="entry name" value="39S RIBOSOMAL PROTEIN L18, MITOCHONDRIAL"/>
    <property type="match status" value="1"/>
</dbReference>
<dbReference type="Proteomes" id="UP000289758">
    <property type="component" value="Unassembled WGS sequence"/>
</dbReference>
<dbReference type="GO" id="GO:0006412">
    <property type="term" value="P:translation"/>
    <property type="evidence" value="ECO:0007669"/>
    <property type="project" value="UniProtKB-UniRule"/>
</dbReference>
<evidence type="ECO:0000256" key="6">
    <source>
        <dbReference type="ARBA" id="ARBA00035197"/>
    </source>
</evidence>
<reference evidence="8 9" key="1">
    <citation type="submission" date="2017-10" db="EMBL/GenBank/DDBJ databases">
        <title>Genomics of the genus Arcobacter.</title>
        <authorList>
            <person name="Perez-Cataluna A."/>
            <person name="Figueras M.J."/>
        </authorList>
    </citation>
    <scope>NUCLEOTIDE SEQUENCE [LARGE SCALE GENOMIC DNA]</scope>
    <source>
        <strain evidence="8 9">CECT 8441</strain>
    </source>
</reference>
<evidence type="ECO:0000256" key="1">
    <source>
        <dbReference type="ARBA" id="ARBA00007116"/>
    </source>
</evidence>